<dbReference type="Proteomes" id="UP000054721">
    <property type="component" value="Unassembled WGS sequence"/>
</dbReference>
<dbReference type="EMBL" id="JYDW01000289">
    <property type="protein sequence ID" value="KRZ49865.1"/>
    <property type="molecule type" value="Genomic_DNA"/>
</dbReference>
<proteinExistence type="predicted"/>
<reference evidence="1 2" key="1">
    <citation type="submission" date="2015-05" db="EMBL/GenBank/DDBJ databases">
        <title>Evolution of Trichinella species and genotypes.</title>
        <authorList>
            <person name="Korhonen P.K."/>
            <person name="Edoardo P."/>
            <person name="Giuseppe L.R."/>
            <person name="Gasser R.B."/>
        </authorList>
    </citation>
    <scope>NUCLEOTIDE SEQUENCE [LARGE SCALE GENOMIC DNA]</scope>
    <source>
        <strain evidence="1">ISS10</strain>
    </source>
</reference>
<evidence type="ECO:0000313" key="1">
    <source>
        <dbReference type="EMBL" id="KRZ49865.1"/>
    </source>
</evidence>
<organism evidence="1 2">
    <name type="scientific">Trichinella nativa</name>
    <dbReference type="NCBI Taxonomy" id="6335"/>
    <lineage>
        <taxon>Eukaryota</taxon>
        <taxon>Metazoa</taxon>
        <taxon>Ecdysozoa</taxon>
        <taxon>Nematoda</taxon>
        <taxon>Enoplea</taxon>
        <taxon>Dorylaimia</taxon>
        <taxon>Trichinellida</taxon>
        <taxon>Trichinellidae</taxon>
        <taxon>Trichinella</taxon>
    </lineage>
</organism>
<dbReference type="Gene3D" id="3.10.10.10">
    <property type="entry name" value="HIV Type 1 Reverse Transcriptase, subunit A, domain 1"/>
    <property type="match status" value="1"/>
</dbReference>
<sequence length="140" mass="16136">MKKKDRTFRFCVDYRQLNSLTRKVTHPLLKIGDTLDALAELDFEVEHRAGRLHSNADELSRASSTQCGRLSIRELLLAAQQVDSDIQFLRQWLVGANWPLECPPECSRDMLLLWQKRRSWADEDGLIWCHSRGLKTGEGA</sequence>
<name>A0A0V1KR29_9BILA</name>
<gene>
    <name evidence="1" type="ORF">T02_1841</name>
</gene>
<protein>
    <submittedName>
        <fullName evidence="1">Uncharacterized protein</fullName>
    </submittedName>
</protein>
<dbReference type="AlphaFoldDB" id="A0A0V1KR29"/>
<dbReference type="InterPro" id="IPR043502">
    <property type="entry name" value="DNA/RNA_pol_sf"/>
</dbReference>
<dbReference type="Gene3D" id="3.30.70.270">
    <property type="match status" value="1"/>
</dbReference>
<dbReference type="OrthoDB" id="5856733at2759"/>
<evidence type="ECO:0000313" key="2">
    <source>
        <dbReference type="Proteomes" id="UP000054721"/>
    </source>
</evidence>
<dbReference type="SUPFAM" id="SSF56672">
    <property type="entry name" value="DNA/RNA polymerases"/>
    <property type="match status" value="1"/>
</dbReference>
<dbReference type="InterPro" id="IPR043128">
    <property type="entry name" value="Rev_trsase/Diguanyl_cyclase"/>
</dbReference>
<comment type="caution">
    <text evidence="1">The sequence shown here is derived from an EMBL/GenBank/DDBJ whole genome shotgun (WGS) entry which is preliminary data.</text>
</comment>
<accession>A0A0V1KR29</accession>
<keyword evidence="2" id="KW-1185">Reference proteome</keyword>